<dbReference type="PANTHER" id="PTHR10110">
    <property type="entry name" value="SODIUM/HYDROGEN EXCHANGER"/>
    <property type="match status" value="1"/>
</dbReference>
<dbReference type="EMBL" id="ALJD01000013">
    <property type="protein sequence ID" value="EJN57492.1"/>
    <property type="molecule type" value="Genomic_DNA"/>
</dbReference>
<comment type="subcellular location">
    <subcellularLocation>
        <location evidence="1">Cell membrane</location>
        <topology evidence="1">Multi-pass membrane protein</topology>
    </subcellularLocation>
</comment>
<dbReference type="RefSeq" id="WP_009367629.1">
    <property type="nucleotide sequence ID" value="NZ_ALJD01000013.1"/>
</dbReference>
<proteinExistence type="predicted"/>
<keyword evidence="3" id="KW-0050">Antiport</keyword>
<feature type="transmembrane region" description="Helical" evidence="11">
    <location>
        <begin position="252"/>
        <end position="270"/>
    </location>
</feature>
<gene>
    <name evidence="13" type="ORF">HSB1_41800</name>
</gene>
<evidence type="ECO:0000313" key="14">
    <source>
        <dbReference type="Proteomes" id="UP000007813"/>
    </source>
</evidence>
<dbReference type="Pfam" id="PF00999">
    <property type="entry name" value="Na_H_Exchanger"/>
    <property type="match status" value="1"/>
</dbReference>
<feature type="transmembrane region" description="Helical" evidence="11">
    <location>
        <begin position="282"/>
        <end position="304"/>
    </location>
</feature>
<sequence>MVSGVETLLLEVLPVFIIAATVGIFVAKVWELPYTIALLLAGLAVSILGVVTDLVTIDIRLSHDIIFLVLLPPLLFEGAATTDLAQFRRHFGPIIALSTVGLLISIGILGVLGQYAFGYPLLVSLLFAATVLPTDPVSVLALFDELGVPDRLAVVVEGESLLNDGVGVVVFTALLALVADGATATDLLSITGLGTLTLEMVFVSLGGALVGYVSGYAVYSVMRNLDEHMTEVVLTLILVYGSFLIAEHYLHVSGVIATVVAGLLIGNRGADEAMSPQTKISIFTSLATMAFLVNTFIFVIIGVTKPVDQLVTYADLILLAIPLVLLVRALAVYPVTALTNRLSMSSISTEYQHVIVWGGLHGSIPIALVLGLRPDLYPSLPVGELRAMVFGVAAFSLIVQGLTMPTLLDGLGVVTRSEAEEVYELLLGRARAVDAALAAAERLHKNSEIPTPMYEAFTAEYEREKEQLRTAIQTLLGAYLEVGTRNS</sequence>
<dbReference type="GO" id="GO:0015386">
    <property type="term" value="F:potassium:proton antiporter activity"/>
    <property type="evidence" value="ECO:0007669"/>
    <property type="project" value="TreeGrafter"/>
</dbReference>
<keyword evidence="8" id="KW-0406">Ion transport</keyword>
<dbReference type="GO" id="GO:0005886">
    <property type="term" value="C:plasma membrane"/>
    <property type="evidence" value="ECO:0007669"/>
    <property type="project" value="UniProtKB-SubCell"/>
</dbReference>
<evidence type="ECO:0000256" key="4">
    <source>
        <dbReference type="ARBA" id="ARBA00022475"/>
    </source>
</evidence>
<evidence type="ECO:0000256" key="7">
    <source>
        <dbReference type="ARBA" id="ARBA00023053"/>
    </source>
</evidence>
<protein>
    <recommendedName>
        <fullName evidence="12">Cation/H+ exchanger transmembrane domain-containing protein</fullName>
    </recommendedName>
</protein>
<keyword evidence="4" id="KW-1003">Cell membrane</keyword>
<dbReference type="InterPro" id="IPR006153">
    <property type="entry name" value="Cation/H_exchanger_TM"/>
</dbReference>
<evidence type="ECO:0000256" key="3">
    <source>
        <dbReference type="ARBA" id="ARBA00022449"/>
    </source>
</evidence>
<feature type="transmembrane region" description="Helical" evidence="11">
    <location>
        <begin position="202"/>
        <end position="222"/>
    </location>
</feature>
<dbReference type="InterPro" id="IPR018422">
    <property type="entry name" value="Cation/H_exchanger_CPA1"/>
</dbReference>
<dbReference type="GO" id="GO:0051453">
    <property type="term" value="P:regulation of intracellular pH"/>
    <property type="evidence" value="ECO:0007669"/>
    <property type="project" value="TreeGrafter"/>
</dbReference>
<dbReference type="eggNOG" id="arCOG01961">
    <property type="taxonomic scope" value="Archaea"/>
</dbReference>
<feature type="transmembrane region" description="Helical" evidence="11">
    <location>
        <begin position="310"/>
        <end position="333"/>
    </location>
</feature>
<evidence type="ECO:0000256" key="9">
    <source>
        <dbReference type="ARBA" id="ARBA00023136"/>
    </source>
</evidence>
<keyword evidence="9 11" id="KW-0472">Membrane</keyword>
<feature type="transmembrane region" description="Helical" evidence="11">
    <location>
        <begin position="12"/>
        <end position="30"/>
    </location>
</feature>
<feature type="domain" description="Cation/H+ exchanger transmembrane" evidence="12">
    <location>
        <begin position="17"/>
        <end position="408"/>
    </location>
</feature>
<evidence type="ECO:0000256" key="5">
    <source>
        <dbReference type="ARBA" id="ARBA00022692"/>
    </source>
</evidence>
<evidence type="ECO:0000256" key="10">
    <source>
        <dbReference type="ARBA" id="ARBA00023201"/>
    </source>
</evidence>
<organism evidence="13 14">
    <name type="scientific">Halogranum salarium B-1</name>
    <dbReference type="NCBI Taxonomy" id="1210908"/>
    <lineage>
        <taxon>Archaea</taxon>
        <taxon>Methanobacteriati</taxon>
        <taxon>Methanobacteriota</taxon>
        <taxon>Stenosarchaea group</taxon>
        <taxon>Halobacteria</taxon>
        <taxon>Halobacteriales</taxon>
        <taxon>Haloferacaceae</taxon>
    </lineage>
</organism>
<keyword evidence="5 11" id="KW-0812">Transmembrane</keyword>
<evidence type="ECO:0000256" key="8">
    <source>
        <dbReference type="ARBA" id="ARBA00023065"/>
    </source>
</evidence>
<feature type="transmembrane region" description="Helical" evidence="11">
    <location>
        <begin position="121"/>
        <end position="143"/>
    </location>
</feature>
<keyword evidence="2" id="KW-0813">Transport</keyword>
<feature type="transmembrane region" description="Helical" evidence="11">
    <location>
        <begin position="94"/>
        <end position="115"/>
    </location>
</feature>
<dbReference type="OrthoDB" id="11709at2157"/>
<reference evidence="13 14" key="1">
    <citation type="journal article" date="2012" name="J. Bacteriol.">
        <title>Draft Genome Sequence of the Extremely Halophilic Archaeon Halogranum salarium B-1T.</title>
        <authorList>
            <person name="Kim K.K."/>
            <person name="Lee K.C."/>
            <person name="Lee J.S."/>
        </authorList>
    </citation>
    <scope>NUCLEOTIDE SEQUENCE [LARGE SCALE GENOMIC DNA]</scope>
    <source>
        <strain evidence="13 14">B-1</strain>
    </source>
</reference>
<dbReference type="PANTHER" id="PTHR10110:SF195">
    <property type="entry name" value="NA(+)_H(+) ANTIPORTER NHAS2"/>
    <property type="match status" value="1"/>
</dbReference>
<dbReference type="GO" id="GO:0098719">
    <property type="term" value="P:sodium ion import across plasma membrane"/>
    <property type="evidence" value="ECO:0007669"/>
    <property type="project" value="TreeGrafter"/>
</dbReference>
<evidence type="ECO:0000256" key="6">
    <source>
        <dbReference type="ARBA" id="ARBA00022989"/>
    </source>
</evidence>
<comment type="caution">
    <text evidence="13">The sequence shown here is derived from an EMBL/GenBank/DDBJ whole genome shotgun (WGS) entry which is preliminary data.</text>
</comment>
<evidence type="ECO:0000313" key="13">
    <source>
        <dbReference type="EMBL" id="EJN57492.1"/>
    </source>
</evidence>
<keyword evidence="6 11" id="KW-1133">Transmembrane helix</keyword>
<evidence type="ECO:0000259" key="12">
    <source>
        <dbReference type="Pfam" id="PF00999"/>
    </source>
</evidence>
<accession>J3ETJ5</accession>
<feature type="transmembrane region" description="Helical" evidence="11">
    <location>
        <begin position="37"/>
        <end position="59"/>
    </location>
</feature>
<evidence type="ECO:0000256" key="1">
    <source>
        <dbReference type="ARBA" id="ARBA00004651"/>
    </source>
</evidence>
<evidence type="ECO:0000256" key="2">
    <source>
        <dbReference type="ARBA" id="ARBA00022448"/>
    </source>
</evidence>
<feature type="transmembrane region" description="Helical" evidence="11">
    <location>
        <begin position="354"/>
        <end position="373"/>
    </location>
</feature>
<dbReference type="GO" id="GO:0015385">
    <property type="term" value="F:sodium:proton antiporter activity"/>
    <property type="evidence" value="ECO:0007669"/>
    <property type="project" value="InterPro"/>
</dbReference>
<dbReference type="PATRIC" id="fig|1210908.3.peg.3933"/>
<dbReference type="Proteomes" id="UP000007813">
    <property type="component" value="Unassembled WGS sequence"/>
</dbReference>
<name>J3ETJ5_9EURY</name>
<evidence type="ECO:0000256" key="11">
    <source>
        <dbReference type="SAM" id="Phobius"/>
    </source>
</evidence>
<keyword evidence="7" id="KW-0915">Sodium</keyword>
<dbReference type="AlphaFoldDB" id="J3ETJ5"/>
<keyword evidence="10" id="KW-0739">Sodium transport</keyword>
<dbReference type="Gene3D" id="6.10.140.1330">
    <property type="match status" value="1"/>
</dbReference>
<feature type="transmembrane region" description="Helical" evidence="11">
    <location>
        <begin position="385"/>
        <end position="408"/>
    </location>
</feature>
<feature type="transmembrane region" description="Helical" evidence="11">
    <location>
        <begin position="65"/>
        <end position="82"/>
    </location>
</feature>